<feature type="region of interest" description="Disordered" evidence="1">
    <location>
        <begin position="35"/>
        <end position="68"/>
    </location>
</feature>
<dbReference type="AlphaFoldDB" id="A0A9N7UNA5"/>
<dbReference type="EMBL" id="CADEAL010001592">
    <property type="protein sequence ID" value="CAB1433765.1"/>
    <property type="molecule type" value="Genomic_DNA"/>
</dbReference>
<evidence type="ECO:0000256" key="1">
    <source>
        <dbReference type="SAM" id="MobiDB-lite"/>
    </source>
</evidence>
<feature type="region of interest" description="Disordered" evidence="1">
    <location>
        <begin position="171"/>
        <end position="207"/>
    </location>
</feature>
<organism evidence="2 3">
    <name type="scientific">Pleuronectes platessa</name>
    <name type="common">European plaice</name>
    <dbReference type="NCBI Taxonomy" id="8262"/>
    <lineage>
        <taxon>Eukaryota</taxon>
        <taxon>Metazoa</taxon>
        <taxon>Chordata</taxon>
        <taxon>Craniata</taxon>
        <taxon>Vertebrata</taxon>
        <taxon>Euteleostomi</taxon>
        <taxon>Actinopterygii</taxon>
        <taxon>Neopterygii</taxon>
        <taxon>Teleostei</taxon>
        <taxon>Neoteleostei</taxon>
        <taxon>Acanthomorphata</taxon>
        <taxon>Carangaria</taxon>
        <taxon>Pleuronectiformes</taxon>
        <taxon>Pleuronectoidei</taxon>
        <taxon>Pleuronectidae</taxon>
        <taxon>Pleuronectes</taxon>
    </lineage>
</organism>
<reference evidence="2" key="1">
    <citation type="submission" date="2020-03" db="EMBL/GenBank/DDBJ databases">
        <authorList>
            <person name="Weist P."/>
        </authorList>
    </citation>
    <scope>NUCLEOTIDE SEQUENCE</scope>
</reference>
<feature type="compositionally biased region" description="Low complexity" evidence="1">
    <location>
        <begin position="52"/>
        <end position="62"/>
    </location>
</feature>
<keyword evidence="3" id="KW-1185">Reference proteome</keyword>
<evidence type="ECO:0000313" key="3">
    <source>
        <dbReference type="Proteomes" id="UP001153269"/>
    </source>
</evidence>
<protein>
    <submittedName>
        <fullName evidence="2">Uncharacterized protein</fullName>
    </submittedName>
</protein>
<dbReference type="Proteomes" id="UP001153269">
    <property type="component" value="Unassembled WGS sequence"/>
</dbReference>
<sequence length="283" mass="30866">MENQDVKGRQSGGFSKLLLSGRGVTFSKVNRLFTARPHGAQEAGRGGGDAGDTGTRGTRPAPADVLLNSAPPGLTTCELLQPSRRATQRRTVKCERKRKRKRRRKRSPPLLSPGLIYSSVFTPPDISPVYHQEKQSREGKKTNIMKDLCLARGNYLLCDKLCACNEEDEEGVVVEEDEEDEEEEEEGGEAPLNEADTRNQGSIGRNPLGAIAGHQGAIQMFGFHFPGALTCRPSSFTVIYRSYESHISQTVTAASHRGKTVKTAQSEQKGSRDSRSPRGAAAL</sequence>
<gene>
    <name evidence="2" type="ORF">PLEPLA_LOCUS21856</name>
</gene>
<proteinExistence type="predicted"/>
<feature type="region of interest" description="Disordered" evidence="1">
    <location>
        <begin position="254"/>
        <end position="283"/>
    </location>
</feature>
<accession>A0A9N7UNA5</accession>
<feature type="compositionally biased region" description="Acidic residues" evidence="1">
    <location>
        <begin position="171"/>
        <end position="188"/>
    </location>
</feature>
<name>A0A9N7UNA5_PLEPL</name>
<feature type="compositionally biased region" description="Basic residues" evidence="1">
    <location>
        <begin position="86"/>
        <end position="107"/>
    </location>
</feature>
<evidence type="ECO:0000313" key="2">
    <source>
        <dbReference type="EMBL" id="CAB1433765.1"/>
    </source>
</evidence>
<feature type="region of interest" description="Disordered" evidence="1">
    <location>
        <begin position="84"/>
        <end position="116"/>
    </location>
</feature>
<comment type="caution">
    <text evidence="2">The sequence shown here is derived from an EMBL/GenBank/DDBJ whole genome shotgun (WGS) entry which is preliminary data.</text>
</comment>